<dbReference type="PROSITE" id="PS00299">
    <property type="entry name" value="UBIQUITIN_1"/>
    <property type="match status" value="9"/>
</dbReference>
<dbReference type="CDD" id="cd01803">
    <property type="entry name" value="Ubl_ubiquitin"/>
    <property type="match status" value="10"/>
</dbReference>
<feature type="domain" description="Ubiquitin-like" evidence="11">
    <location>
        <begin position="1004"/>
        <end position="1073"/>
    </location>
</feature>
<keyword evidence="13" id="KW-1185">Reference proteome</keyword>
<dbReference type="GO" id="GO:0010623">
    <property type="term" value="P:programmed cell death involved in cell development"/>
    <property type="evidence" value="ECO:0007669"/>
    <property type="project" value="UniProtKB-ARBA"/>
</dbReference>
<evidence type="ECO:0000313" key="13">
    <source>
        <dbReference type="Proteomes" id="UP001187531"/>
    </source>
</evidence>
<keyword evidence="4" id="KW-0880">Kelch repeat</keyword>
<comment type="caution">
    <text evidence="12">The sequence shown here is derived from an EMBL/GenBank/DDBJ whole genome shotgun (WGS) entry which is preliminary data.</text>
</comment>
<dbReference type="EMBL" id="JAVRJZ010000018">
    <property type="protein sequence ID" value="KAK2708181.1"/>
    <property type="molecule type" value="Genomic_DNA"/>
</dbReference>
<evidence type="ECO:0000256" key="10">
    <source>
        <dbReference type="ARBA" id="ARBA00054839"/>
    </source>
</evidence>
<dbReference type="FunFam" id="3.10.20.90:FF:000014">
    <property type="entry name" value="Ubiquitin-60S ribosomal L40 fusion"/>
    <property type="match status" value="6"/>
</dbReference>
<dbReference type="InterPro" id="IPR015915">
    <property type="entry name" value="Kelch-typ_b-propeller"/>
</dbReference>
<feature type="domain" description="Ubiquitin-like" evidence="11">
    <location>
        <begin position="396"/>
        <end position="471"/>
    </location>
</feature>
<feature type="domain" description="Ubiquitin-like" evidence="11">
    <location>
        <begin position="928"/>
        <end position="1003"/>
    </location>
</feature>
<evidence type="ECO:0000256" key="6">
    <source>
        <dbReference type="ARBA" id="ARBA00022499"/>
    </source>
</evidence>
<dbReference type="InterPro" id="IPR011705">
    <property type="entry name" value="BACK"/>
</dbReference>
<keyword evidence="7" id="KW-0677">Repeat</keyword>
<proteinExistence type="inferred from homology"/>
<evidence type="ECO:0000256" key="9">
    <source>
        <dbReference type="ARBA" id="ARBA00023242"/>
    </source>
</evidence>
<dbReference type="InterPro" id="IPR019956">
    <property type="entry name" value="Ubiquitin_dom"/>
</dbReference>
<feature type="domain" description="Ubiquitin-like" evidence="11">
    <location>
        <begin position="624"/>
        <end position="699"/>
    </location>
</feature>
<dbReference type="InterPro" id="IPR050158">
    <property type="entry name" value="Ubiquitin_ubiquitin-like"/>
</dbReference>
<accession>A0AA88HM20</accession>
<dbReference type="Gene3D" id="1.25.40.420">
    <property type="match status" value="1"/>
</dbReference>
<protein>
    <recommendedName>
        <fullName evidence="11">Ubiquitin-like domain-containing protein</fullName>
    </recommendedName>
</protein>
<dbReference type="Pfam" id="PF00240">
    <property type="entry name" value="ubiquitin"/>
    <property type="match status" value="10"/>
</dbReference>
<feature type="domain" description="Ubiquitin-like" evidence="11">
    <location>
        <begin position="852"/>
        <end position="927"/>
    </location>
</feature>
<dbReference type="InterPro" id="IPR019954">
    <property type="entry name" value="Ubiquitin_CS"/>
</dbReference>
<dbReference type="Gene3D" id="3.10.20.90">
    <property type="entry name" value="Phosphatidylinositol 3-kinase Catalytic Subunit, Chain A, domain 1"/>
    <property type="match status" value="10"/>
</dbReference>
<feature type="domain" description="Ubiquitin-like" evidence="11">
    <location>
        <begin position="776"/>
        <end position="851"/>
    </location>
</feature>
<dbReference type="SMART" id="SM00875">
    <property type="entry name" value="BACK"/>
    <property type="match status" value="1"/>
</dbReference>
<dbReference type="Gene3D" id="2.120.10.80">
    <property type="entry name" value="Kelch-type beta propeller"/>
    <property type="match status" value="2"/>
</dbReference>
<evidence type="ECO:0000256" key="8">
    <source>
        <dbReference type="ARBA" id="ARBA00022843"/>
    </source>
</evidence>
<dbReference type="Pfam" id="PF07707">
    <property type="entry name" value="BACK"/>
    <property type="match status" value="1"/>
</dbReference>
<dbReference type="FunFam" id="3.10.20.90:FF:000009">
    <property type="entry name" value="Ubiquitin-60S ribosomal protein"/>
    <property type="match status" value="1"/>
</dbReference>
<dbReference type="InterPro" id="IPR011333">
    <property type="entry name" value="SKP1/BTB/POZ_sf"/>
</dbReference>
<dbReference type="InterPro" id="IPR029071">
    <property type="entry name" value="Ubiquitin-like_domsf"/>
</dbReference>
<organism evidence="12 13">
    <name type="scientific">Artemia franciscana</name>
    <name type="common">Brine shrimp</name>
    <name type="synonym">Artemia sanfranciscana</name>
    <dbReference type="NCBI Taxonomy" id="6661"/>
    <lineage>
        <taxon>Eukaryota</taxon>
        <taxon>Metazoa</taxon>
        <taxon>Ecdysozoa</taxon>
        <taxon>Arthropoda</taxon>
        <taxon>Crustacea</taxon>
        <taxon>Branchiopoda</taxon>
        <taxon>Anostraca</taxon>
        <taxon>Artemiidae</taxon>
        <taxon>Artemia</taxon>
    </lineage>
</organism>
<keyword evidence="9" id="KW-0539">Nucleus</keyword>
<comment type="similarity">
    <text evidence="3">Belongs to the ubiquitin family.</text>
</comment>
<dbReference type="SMART" id="SM00612">
    <property type="entry name" value="Kelch"/>
    <property type="match status" value="6"/>
</dbReference>
<keyword evidence="8" id="KW-0832">Ubl conjugation</keyword>
<evidence type="ECO:0000256" key="4">
    <source>
        <dbReference type="ARBA" id="ARBA00022441"/>
    </source>
</evidence>
<dbReference type="GO" id="GO:0005634">
    <property type="term" value="C:nucleus"/>
    <property type="evidence" value="ECO:0007669"/>
    <property type="project" value="UniProtKB-SubCell"/>
</dbReference>
<evidence type="ECO:0000259" key="11">
    <source>
        <dbReference type="PROSITE" id="PS50053"/>
    </source>
</evidence>
<dbReference type="SMART" id="SM00213">
    <property type="entry name" value="UBQ"/>
    <property type="match status" value="10"/>
</dbReference>
<evidence type="ECO:0000256" key="7">
    <source>
        <dbReference type="ARBA" id="ARBA00022737"/>
    </source>
</evidence>
<keyword evidence="6" id="KW-1017">Isopeptide bond</keyword>
<sequence length="1297" mass="145988">MSATVEIPLTNYSSHENMSGVKNYSDKSYPGNVLNKLFKLWKHSSFCDVTVVVEGTYFKVGEISVTRANVQELIVAADMLGLDEVVVCCTDFLIEEFHPANCLGIYRFAEDHNFKILSEAAFNFVCQNFVEVVKEEEFLELPKHILLTILASEDLRIDEEYQVFDSAIRWIKSNLDERRQYVFEILIHVRLPLISTRALQESVDCLKDISLKVALKSVQKDVEFQKGSLVTLSVEPRKRAKKHIFLIGGCKRKLIDQTRSWEYTYDSVLKFDTFSQVWTMASPMKIGRILPGIAHMNGRIFVIGGEQESQILANGENYTMMIFVKTLTGKTITLDVGSSDTIENIRANIQDKEGIPPDQQRLIFAGKQLEDGRTLSDYNIQKESTLHLVLRLRGGMQIFVKTLTGKTITLEVEPSDTIENVKAKIKDKEGIPSDQQRLIFAGKQLEDGRTLSDYNIQKESTLHLVLRLRGGMQIFVKTLTGKTITLEVESSDTIENVKAKIQDKEGIPPDQQRLIFAGKQLEDGRTLSDYSIQKESTLHLVLRLRGGMQIFVKTLTGKTITLEVEPSDTIENVKAKIQDKEGIPPDQQRLIFAGKQLEDGRTLSDYNIQKESTLHLVLRLKGGMQIFVKTLTGKTITLEVESSDTIENVKAKIQDKEGIPSDQQRLIFAGKQLEDGHTLSDYNIQKESTLHLVLRLRGGMQIFVKTLTGKTITLEVESSDTIENVKAKIQDKEGIPPDQQRLIFAGKQLEDGRTLSDYNIQKESTLHLVLRLRGGMQIFVKTLTGKTISLEVESSDTIENVKAKIQDKDGIPPDQQRLIFAGKQLEDGRTLSDYNIQKESTLHLVLRLRGGMQIFVKTLTGKTITLEVEPSDTIENVKAKIQDKEGIPPDQQRLIFAGKQLEDGRTLSDYNIQKESTLHLVLRLRGGMQIFVKTLTGKTITLEVEPSDTIENVKAKIKDKEGIPSDQQRLIFAGKQLEDGRTLSDYNIQKESTLHLVLRLRGGMQIFVKTLTGKTITLEVEPSDTIENVKAKIQDKEGIPPDQQRLIFAGKQLEDGRTLSDYNIQKESTLHLVYDVNDDKWTEIACLQKPRCEFGLCTMDNLLYALGGWVGEDIGGSIERYDPVVNEWKLIGEMPEPRFSMGVVAHDGMIYVVGGCTRSRRHIKDMIAYNPVIGEWVSLAPMQVSRSQMGVAVLNNYLYVVGGINRHSDMLKSVERYCFEENKWEEMPSMSVGRSSPAVAVSNGLLYVIGGDQTLEVNFYRAQITVSDVEVYDPYTGQWSFAPPLPDSRSEAGAVVA</sequence>
<dbReference type="FunFam" id="3.10.20.90:FF:000342">
    <property type="entry name" value="Ubiquitin B"/>
    <property type="match status" value="1"/>
</dbReference>
<dbReference type="Gene3D" id="3.30.710.10">
    <property type="entry name" value="Potassium Channel Kv1.1, Chain A"/>
    <property type="match status" value="1"/>
</dbReference>
<dbReference type="FunFam" id="3.10.20.90:FF:000158">
    <property type="entry name" value="Polyubiquitin 5"/>
    <property type="match status" value="2"/>
</dbReference>
<feature type="domain" description="Ubiquitin-like" evidence="11">
    <location>
        <begin position="548"/>
        <end position="623"/>
    </location>
</feature>
<dbReference type="InterPro" id="IPR000626">
    <property type="entry name" value="Ubiquitin-like_dom"/>
</dbReference>
<feature type="domain" description="Ubiquitin-like" evidence="11">
    <location>
        <begin position="320"/>
        <end position="395"/>
    </location>
</feature>
<dbReference type="SUPFAM" id="SSF54236">
    <property type="entry name" value="Ubiquitin-like"/>
    <property type="match status" value="10"/>
</dbReference>
<dbReference type="InterPro" id="IPR006652">
    <property type="entry name" value="Kelch_1"/>
</dbReference>
<keyword evidence="5" id="KW-0963">Cytoplasm</keyword>
<dbReference type="PANTHER" id="PTHR10666">
    <property type="entry name" value="UBIQUITIN"/>
    <property type="match status" value="1"/>
</dbReference>
<dbReference type="PROSITE" id="PS50053">
    <property type="entry name" value="UBIQUITIN_2"/>
    <property type="match status" value="10"/>
</dbReference>
<dbReference type="Proteomes" id="UP001187531">
    <property type="component" value="Unassembled WGS sequence"/>
</dbReference>
<comment type="subcellular location">
    <subcellularLocation>
        <location evidence="2">Cytoplasm</location>
    </subcellularLocation>
    <subcellularLocation>
        <location evidence="1">Nucleus</location>
    </subcellularLocation>
</comment>
<evidence type="ECO:0000256" key="3">
    <source>
        <dbReference type="ARBA" id="ARBA00008430"/>
    </source>
</evidence>
<name>A0AA88HM20_ARTSF</name>
<dbReference type="FunFam" id="1.25.40.420:FF:000001">
    <property type="entry name" value="Kelch-like family member 12"/>
    <property type="match status" value="1"/>
</dbReference>
<evidence type="ECO:0000313" key="12">
    <source>
        <dbReference type="EMBL" id="KAK2708181.1"/>
    </source>
</evidence>
<dbReference type="Pfam" id="PF24681">
    <property type="entry name" value="Kelch_KLHDC2_KLHL20_DRC7"/>
    <property type="match status" value="1"/>
</dbReference>
<dbReference type="PRINTS" id="PR00348">
    <property type="entry name" value="UBIQUITIN"/>
</dbReference>
<feature type="domain" description="Ubiquitin-like" evidence="11">
    <location>
        <begin position="700"/>
        <end position="775"/>
    </location>
</feature>
<dbReference type="SUPFAM" id="SSF117281">
    <property type="entry name" value="Kelch motif"/>
    <property type="match status" value="2"/>
</dbReference>
<reference evidence="12" key="1">
    <citation type="submission" date="2023-07" db="EMBL/GenBank/DDBJ databases">
        <title>Chromosome-level genome assembly of Artemia franciscana.</title>
        <authorList>
            <person name="Jo E."/>
        </authorList>
    </citation>
    <scope>NUCLEOTIDE SEQUENCE</scope>
    <source>
        <tissue evidence="12">Whole body</tissue>
    </source>
</reference>
<dbReference type="SUPFAM" id="SSF54695">
    <property type="entry name" value="POZ domain"/>
    <property type="match status" value="1"/>
</dbReference>
<comment type="function">
    <text evidence="10">Ubiquitin exists either covalently attached to another protein, or free (unanchored). When covalently bound, it is conjugated to target proteins via an isopeptide bond either as a monomer (monoubiquitin), a polymer linked via different Lys residues of the ubiquitin (polyubiquitin chains) or a linear polymer linked via the initiator Met of the ubiquitin (linear polyubiquitin chains). Polyubiquitin chains, when attached to a target protein, have different functions depending on the Lys residue of the ubiquitin that is linked: Lys-48-linked is involved in protein degradation via the proteasome. Linear polymer chains formed via attachment by the initiator Met lead to cell signaling. Ubiquitin is usually conjugated to Lys residues of target proteins, however, in rare cases, conjugation to Cys or Ser residues has been observed. When polyubiquitin is free (unanchored-polyubiquitin), it also has distinct roles, such as in activation of protein kinases, and in signaling.</text>
</comment>
<evidence type="ECO:0000256" key="2">
    <source>
        <dbReference type="ARBA" id="ARBA00004496"/>
    </source>
</evidence>
<dbReference type="GO" id="GO:0005737">
    <property type="term" value="C:cytoplasm"/>
    <property type="evidence" value="ECO:0007669"/>
    <property type="project" value="UniProtKB-SubCell"/>
</dbReference>
<gene>
    <name evidence="12" type="ORF">QYM36_013942</name>
</gene>
<feature type="domain" description="Ubiquitin-like" evidence="11">
    <location>
        <begin position="472"/>
        <end position="547"/>
    </location>
</feature>
<evidence type="ECO:0000256" key="1">
    <source>
        <dbReference type="ARBA" id="ARBA00004123"/>
    </source>
</evidence>
<evidence type="ECO:0000256" key="5">
    <source>
        <dbReference type="ARBA" id="ARBA00022490"/>
    </source>
</evidence>